<feature type="compositionally biased region" description="Low complexity" evidence="2">
    <location>
        <begin position="209"/>
        <end position="273"/>
    </location>
</feature>
<sequence length="519" mass="55935">MGNVQTKESPNALAMPSSGSRRASTGEYNHPPSASPRNGPSATTPHNSSRHRSSSLLNPSTTRNFSSFKGPSHNAHSSTPRLVLCPSSQMVDEGFLVPQGIYTSPQDFDFAIVQELIIQRRLAPFYRGLADFDEDWSERELLRALRVGHIQDDATKADTEPAAIPNTTDKPTATAVNISSPPIHNSTPQNILHQALDDMALSHSAPYESSLPQSSPPQSTTNPNQATTSSSASLSTHTSSPPAPSSATTSNISIGRTRANTTTRYVTTTTENNGPSISHEIAIYSHALECPICFLYYPPTTNFTRCCQQPICTECFVQIKRAEPHTPHDTVPTTVNANPNPDSDELISEPACCPYCAQSDFGVTFTPPTIRTGALSNTAQSKTSSPTPAQMILSPSSVSSTPTQPPGKRRSSIPVTQNSVITIDKIRPSWCTTLAAARVRKARKSAHASQLHATMANGATEIEVRMRNRGSSSNACGNGTMTAGRAGDISKREWRELAKQQELEDIMLAEAMRLSLLED</sequence>
<evidence type="ECO:0000256" key="1">
    <source>
        <dbReference type="ARBA" id="ARBA00010402"/>
    </source>
</evidence>
<dbReference type="GO" id="GO:0005737">
    <property type="term" value="C:cytoplasm"/>
    <property type="evidence" value="ECO:0007669"/>
    <property type="project" value="TreeGrafter"/>
</dbReference>
<feature type="region of interest" description="Disordered" evidence="2">
    <location>
        <begin position="205"/>
        <end position="276"/>
    </location>
</feature>
<evidence type="ECO:0000313" key="3">
    <source>
        <dbReference type="EMBL" id="ODQ64594.1"/>
    </source>
</evidence>
<dbReference type="CDD" id="cd24139">
    <property type="entry name" value="SIP5-like"/>
    <property type="match status" value="1"/>
</dbReference>
<feature type="compositionally biased region" description="Polar residues" evidence="2">
    <location>
        <begin position="165"/>
        <end position="188"/>
    </location>
</feature>
<evidence type="ECO:0000256" key="2">
    <source>
        <dbReference type="SAM" id="MobiDB-lite"/>
    </source>
</evidence>
<feature type="region of interest" description="Disordered" evidence="2">
    <location>
        <begin position="376"/>
        <end position="415"/>
    </location>
</feature>
<dbReference type="PANTHER" id="PTHR31315">
    <property type="entry name" value="PROTEIN SIP5"/>
    <property type="match status" value="1"/>
</dbReference>
<dbReference type="InterPro" id="IPR039301">
    <property type="entry name" value="Sip5/DA2"/>
</dbReference>
<keyword evidence="4" id="KW-1185">Reference proteome</keyword>
<dbReference type="AlphaFoldDB" id="A0A1E3PHA6"/>
<accession>A0A1E3PHA6</accession>
<comment type="similarity">
    <text evidence="1">Belongs to the SIP5 family.</text>
</comment>
<dbReference type="OrthoDB" id="21471at2759"/>
<feature type="compositionally biased region" description="Polar residues" evidence="2">
    <location>
        <begin position="61"/>
        <end position="80"/>
    </location>
</feature>
<protein>
    <submittedName>
        <fullName evidence="3">Uncharacterized protein</fullName>
    </submittedName>
</protein>
<evidence type="ECO:0000313" key="4">
    <source>
        <dbReference type="Proteomes" id="UP000095009"/>
    </source>
</evidence>
<proteinExistence type="inferred from homology"/>
<dbReference type="Proteomes" id="UP000095009">
    <property type="component" value="Unassembled WGS sequence"/>
</dbReference>
<feature type="compositionally biased region" description="Polar residues" evidence="2">
    <location>
        <begin position="17"/>
        <end position="27"/>
    </location>
</feature>
<name>A0A1E3PHA6_9ASCO</name>
<dbReference type="EMBL" id="KV454411">
    <property type="protein sequence ID" value="ODQ64594.1"/>
    <property type="molecule type" value="Genomic_DNA"/>
</dbReference>
<reference evidence="3 4" key="1">
    <citation type="journal article" date="2016" name="Proc. Natl. Acad. Sci. U.S.A.">
        <title>Comparative genomics of biotechnologically important yeasts.</title>
        <authorList>
            <person name="Riley R."/>
            <person name="Haridas S."/>
            <person name="Wolfe K.H."/>
            <person name="Lopes M.R."/>
            <person name="Hittinger C.T."/>
            <person name="Goeker M."/>
            <person name="Salamov A.A."/>
            <person name="Wisecaver J.H."/>
            <person name="Long T.M."/>
            <person name="Calvey C.H."/>
            <person name="Aerts A.L."/>
            <person name="Barry K.W."/>
            <person name="Choi C."/>
            <person name="Clum A."/>
            <person name="Coughlan A.Y."/>
            <person name="Deshpande S."/>
            <person name="Douglass A.P."/>
            <person name="Hanson S.J."/>
            <person name="Klenk H.-P."/>
            <person name="LaButti K.M."/>
            <person name="Lapidus A."/>
            <person name="Lindquist E.A."/>
            <person name="Lipzen A.M."/>
            <person name="Meier-Kolthoff J.P."/>
            <person name="Ohm R.A."/>
            <person name="Otillar R.P."/>
            <person name="Pangilinan J.L."/>
            <person name="Peng Y."/>
            <person name="Rokas A."/>
            <person name="Rosa C.A."/>
            <person name="Scheuner C."/>
            <person name="Sibirny A.A."/>
            <person name="Slot J.C."/>
            <person name="Stielow J.B."/>
            <person name="Sun H."/>
            <person name="Kurtzman C.P."/>
            <person name="Blackwell M."/>
            <person name="Grigoriev I.V."/>
            <person name="Jeffries T.W."/>
        </authorList>
    </citation>
    <scope>NUCLEOTIDE SEQUENCE [LARGE SCALE GENOMIC DNA]</scope>
    <source>
        <strain evidence="3 4">DSM 6958</strain>
    </source>
</reference>
<feature type="region of interest" description="Disordered" evidence="2">
    <location>
        <begin position="156"/>
        <end position="188"/>
    </location>
</feature>
<dbReference type="STRING" id="857566.A0A1E3PHA6"/>
<organism evidence="3 4">
    <name type="scientific">Nadsonia fulvescens var. elongata DSM 6958</name>
    <dbReference type="NCBI Taxonomy" id="857566"/>
    <lineage>
        <taxon>Eukaryota</taxon>
        <taxon>Fungi</taxon>
        <taxon>Dikarya</taxon>
        <taxon>Ascomycota</taxon>
        <taxon>Saccharomycotina</taxon>
        <taxon>Dipodascomycetes</taxon>
        <taxon>Dipodascales</taxon>
        <taxon>Dipodascales incertae sedis</taxon>
        <taxon>Nadsonia</taxon>
    </lineage>
</organism>
<feature type="region of interest" description="Disordered" evidence="2">
    <location>
        <begin position="1"/>
        <end position="80"/>
    </location>
</feature>
<feature type="compositionally biased region" description="Polar residues" evidence="2">
    <location>
        <begin position="376"/>
        <end position="388"/>
    </location>
</feature>
<dbReference type="PANTHER" id="PTHR31315:SF1">
    <property type="entry name" value="PROTEIN SIP5"/>
    <property type="match status" value="1"/>
</dbReference>
<gene>
    <name evidence="3" type="ORF">NADFUDRAFT_52228</name>
</gene>